<dbReference type="InterPro" id="IPR050832">
    <property type="entry name" value="Bact_Acetyltransf"/>
</dbReference>
<protein>
    <recommendedName>
        <fullName evidence="3">N-acetyltransferase domain-containing protein</fullName>
    </recommendedName>
</protein>
<dbReference type="Pfam" id="PF13508">
    <property type="entry name" value="Acetyltransf_7"/>
    <property type="match status" value="1"/>
</dbReference>
<sequence>MEHLGWAVEDTIAGFWALGGETRTLNGARLIRNRLAPHVAYCNVVTGLVANGSGQVRALLDDAVEWIGTAAEIYVGPRTSSATEATLLLEGWSPSQTQVEMVATDVIPAPRRRPAEIRPARTSEDWACLEALFRMDHDEEARGAGTALRPIEYTTEAVTARRVKLPSVAYWIARCEGQPCGFFASWARPGATMAMVEDLFVHSEFRGRGVATQLLHHAVTQARSRGIRPVLIRADAADWPKSFYARLGFRPVAVTRYYAWPSRTR</sequence>
<dbReference type="PROSITE" id="PS51186">
    <property type="entry name" value="GNAT"/>
    <property type="match status" value="1"/>
</dbReference>
<evidence type="ECO:0000259" key="3">
    <source>
        <dbReference type="PROSITE" id="PS51186"/>
    </source>
</evidence>
<evidence type="ECO:0000313" key="5">
    <source>
        <dbReference type="Proteomes" id="UP001500908"/>
    </source>
</evidence>
<dbReference type="Gene3D" id="3.40.630.30">
    <property type="match status" value="1"/>
</dbReference>
<evidence type="ECO:0000256" key="2">
    <source>
        <dbReference type="ARBA" id="ARBA00023315"/>
    </source>
</evidence>
<reference evidence="5" key="1">
    <citation type="journal article" date="2019" name="Int. J. Syst. Evol. Microbiol.">
        <title>The Global Catalogue of Microorganisms (GCM) 10K type strain sequencing project: providing services to taxonomists for standard genome sequencing and annotation.</title>
        <authorList>
            <consortium name="The Broad Institute Genomics Platform"/>
            <consortium name="The Broad Institute Genome Sequencing Center for Infectious Disease"/>
            <person name="Wu L."/>
            <person name="Ma J."/>
        </authorList>
    </citation>
    <scope>NUCLEOTIDE SEQUENCE [LARGE SCALE GENOMIC DNA]</scope>
    <source>
        <strain evidence="5">JCM 17137</strain>
    </source>
</reference>
<keyword evidence="2" id="KW-0012">Acyltransferase</keyword>
<evidence type="ECO:0000313" key="4">
    <source>
        <dbReference type="EMBL" id="GAA3725078.1"/>
    </source>
</evidence>
<proteinExistence type="predicted"/>
<dbReference type="PANTHER" id="PTHR43877">
    <property type="entry name" value="AMINOALKYLPHOSPHONATE N-ACETYLTRANSFERASE-RELATED-RELATED"/>
    <property type="match status" value="1"/>
</dbReference>
<gene>
    <name evidence="4" type="ORF">GCM10022402_02120</name>
</gene>
<comment type="caution">
    <text evidence="4">The sequence shown here is derived from an EMBL/GenBank/DDBJ whole genome shotgun (WGS) entry which is preliminary data.</text>
</comment>
<dbReference type="InterPro" id="IPR000182">
    <property type="entry name" value="GNAT_dom"/>
</dbReference>
<dbReference type="CDD" id="cd04301">
    <property type="entry name" value="NAT_SF"/>
    <property type="match status" value="1"/>
</dbReference>
<dbReference type="SUPFAM" id="SSF55729">
    <property type="entry name" value="Acyl-CoA N-acyltransferases (Nat)"/>
    <property type="match status" value="1"/>
</dbReference>
<feature type="domain" description="N-acetyltransferase" evidence="3">
    <location>
        <begin position="115"/>
        <end position="265"/>
    </location>
</feature>
<keyword evidence="5" id="KW-1185">Reference proteome</keyword>
<dbReference type="InterPro" id="IPR016181">
    <property type="entry name" value="Acyl_CoA_acyltransferase"/>
</dbReference>
<organism evidence="4 5">
    <name type="scientific">Salinactinospora qingdaonensis</name>
    <dbReference type="NCBI Taxonomy" id="702744"/>
    <lineage>
        <taxon>Bacteria</taxon>
        <taxon>Bacillati</taxon>
        <taxon>Actinomycetota</taxon>
        <taxon>Actinomycetes</taxon>
        <taxon>Streptosporangiales</taxon>
        <taxon>Nocardiopsidaceae</taxon>
        <taxon>Salinactinospora</taxon>
    </lineage>
</organism>
<dbReference type="EMBL" id="BAABDD010000001">
    <property type="protein sequence ID" value="GAA3725078.1"/>
    <property type="molecule type" value="Genomic_DNA"/>
</dbReference>
<accession>A0ABP7EW73</accession>
<evidence type="ECO:0000256" key="1">
    <source>
        <dbReference type="ARBA" id="ARBA00022679"/>
    </source>
</evidence>
<dbReference type="Proteomes" id="UP001500908">
    <property type="component" value="Unassembled WGS sequence"/>
</dbReference>
<name>A0ABP7EW73_9ACTN</name>
<keyword evidence="1" id="KW-0808">Transferase</keyword>